<proteinExistence type="predicted"/>
<dbReference type="RefSeq" id="WP_086952867.1">
    <property type="nucleotide sequence ID" value="NZ_FWFD01000022.1"/>
</dbReference>
<dbReference type="InterPro" id="IPR025009">
    <property type="entry name" value="DUF3977"/>
</dbReference>
<accession>A0A1X6WSC2</accession>
<evidence type="ECO:0000313" key="1">
    <source>
        <dbReference type="EMBL" id="SLM87251.1"/>
    </source>
</evidence>
<dbReference type="Proteomes" id="UP000195918">
    <property type="component" value="Unassembled WGS sequence"/>
</dbReference>
<dbReference type="Pfam" id="PF13122">
    <property type="entry name" value="DUF3977"/>
    <property type="match status" value="1"/>
</dbReference>
<protein>
    <submittedName>
        <fullName evidence="1">Uncharacterized protein</fullName>
    </submittedName>
</protein>
<dbReference type="EMBL" id="FWFD01000022">
    <property type="protein sequence ID" value="SLM87251.1"/>
    <property type="molecule type" value="Genomic_DNA"/>
</dbReference>
<dbReference type="OrthoDB" id="2925496at2"/>
<sequence length="84" mass="9623">MSKKTFVEIGLDFDQHKWGLGVSTEIETANSEIRKKGFSKIAITEVYLRLWLLKKVLILSTKEGIKISNKKRKNFKVLIGVSDK</sequence>
<dbReference type="AlphaFoldDB" id="A0A1X6WSC2"/>
<evidence type="ECO:0000313" key="2">
    <source>
        <dbReference type="Proteomes" id="UP000195918"/>
    </source>
</evidence>
<keyword evidence="2" id="KW-1185">Reference proteome</keyword>
<reference evidence="2" key="1">
    <citation type="submission" date="2017-02" db="EMBL/GenBank/DDBJ databases">
        <authorList>
            <person name="Dridi B."/>
        </authorList>
    </citation>
    <scope>NUCLEOTIDE SEQUENCE [LARGE SCALE GENOMIC DNA]</scope>
    <source>
        <strain evidence="2">bH819</strain>
    </source>
</reference>
<organism evidence="1 2">
    <name type="scientific">Vagococcus fluvialis bH819</name>
    <dbReference type="NCBI Taxonomy" id="1255619"/>
    <lineage>
        <taxon>Bacteria</taxon>
        <taxon>Bacillati</taxon>
        <taxon>Bacillota</taxon>
        <taxon>Bacilli</taxon>
        <taxon>Lactobacillales</taxon>
        <taxon>Enterococcaceae</taxon>
        <taxon>Vagococcus</taxon>
    </lineage>
</organism>
<name>A0A1X6WSC2_9ENTE</name>
<gene>
    <name evidence="1" type="ORF">FM121_14215</name>
</gene>